<feature type="compositionally biased region" description="Polar residues" evidence="1">
    <location>
        <begin position="15"/>
        <end position="48"/>
    </location>
</feature>
<reference evidence="2" key="1">
    <citation type="submission" date="2015-11" db="EMBL/GenBank/DDBJ databases">
        <title>De novo transcriptome assembly of four potential Pierce s Disease insect vectors from Arizona vineyards.</title>
        <authorList>
            <person name="Tassone E.E."/>
        </authorList>
    </citation>
    <scope>NUCLEOTIDE SEQUENCE</scope>
</reference>
<feature type="region of interest" description="Disordered" evidence="1">
    <location>
        <begin position="108"/>
        <end position="130"/>
    </location>
</feature>
<dbReference type="AlphaFoldDB" id="A0A1B6J3S0"/>
<proteinExistence type="predicted"/>
<feature type="non-terminal residue" evidence="2">
    <location>
        <position position="1"/>
    </location>
</feature>
<organism evidence="2">
    <name type="scientific">Homalodisca liturata</name>
    <dbReference type="NCBI Taxonomy" id="320908"/>
    <lineage>
        <taxon>Eukaryota</taxon>
        <taxon>Metazoa</taxon>
        <taxon>Ecdysozoa</taxon>
        <taxon>Arthropoda</taxon>
        <taxon>Hexapoda</taxon>
        <taxon>Insecta</taxon>
        <taxon>Pterygota</taxon>
        <taxon>Neoptera</taxon>
        <taxon>Paraneoptera</taxon>
        <taxon>Hemiptera</taxon>
        <taxon>Auchenorrhyncha</taxon>
        <taxon>Membracoidea</taxon>
        <taxon>Cicadellidae</taxon>
        <taxon>Cicadellinae</taxon>
        <taxon>Proconiini</taxon>
        <taxon>Homalodisca</taxon>
    </lineage>
</organism>
<evidence type="ECO:0000256" key="1">
    <source>
        <dbReference type="SAM" id="MobiDB-lite"/>
    </source>
</evidence>
<protein>
    <submittedName>
        <fullName evidence="2">Uncharacterized protein</fullName>
    </submittedName>
</protein>
<evidence type="ECO:0000313" key="2">
    <source>
        <dbReference type="EMBL" id="JAS93750.1"/>
    </source>
</evidence>
<gene>
    <name evidence="2" type="ORF">g.8451</name>
</gene>
<dbReference type="EMBL" id="GECU01013956">
    <property type="protein sequence ID" value="JAS93750.1"/>
    <property type="molecule type" value="Transcribed_RNA"/>
</dbReference>
<feature type="non-terminal residue" evidence="2">
    <location>
        <position position="287"/>
    </location>
</feature>
<accession>A0A1B6J3S0</accession>
<name>A0A1B6J3S0_9HEMI</name>
<sequence length="287" mass="32555">NTQNFESRGKKSERQGGQNICKNSGKTRNSTPRRTPSNNKTHVTTQPWTKKESKENKRILKKNVFSISLQVSKNRLLQPAENIKTPIISESAADKQLTNNENANLFEEQRDSLSDDEETEAPETRSLNGKHITISSINTNSGRISNLTQEDNAKIKTIKAFSFPPEETPLLTTQLTSDTDLPQTCGINFLDTDQEISLSPTTFPQTEMSKISQRLITKNFSFNNFVTALDNQGKTHTLICFSSKQNNWKKKLFRFLELANDCIKFSILFSIKLEEILKSIHLNQSNI</sequence>
<feature type="region of interest" description="Disordered" evidence="1">
    <location>
        <begin position="1"/>
        <end position="55"/>
    </location>
</feature>